<evidence type="ECO:0000313" key="1">
    <source>
        <dbReference type="EMBL" id="MPC10295.1"/>
    </source>
</evidence>
<proteinExistence type="predicted"/>
<protein>
    <submittedName>
        <fullName evidence="1">Uncharacterized protein</fullName>
    </submittedName>
</protein>
<organism evidence="1 2">
    <name type="scientific">Portunus trituberculatus</name>
    <name type="common">Swimming crab</name>
    <name type="synonym">Neptunus trituberculatus</name>
    <dbReference type="NCBI Taxonomy" id="210409"/>
    <lineage>
        <taxon>Eukaryota</taxon>
        <taxon>Metazoa</taxon>
        <taxon>Ecdysozoa</taxon>
        <taxon>Arthropoda</taxon>
        <taxon>Crustacea</taxon>
        <taxon>Multicrustacea</taxon>
        <taxon>Malacostraca</taxon>
        <taxon>Eumalacostraca</taxon>
        <taxon>Eucarida</taxon>
        <taxon>Decapoda</taxon>
        <taxon>Pleocyemata</taxon>
        <taxon>Brachyura</taxon>
        <taxon>Eubrachyura</taxon>
        <taxon>Portunoidea</taxon>
        <taxon>Portunidae</taxon>
        <taxon>Portuninae</taxon>
        <taxon>Portunus</taxon>
    </lineage>
</organism>
<comment type="caution">
    <text evidence="1">The sequence shown here is derived from an EMBL/GenBank/DDBJ whole genome shotgun (WGS) entry which is preliminary data.</text>
</comment>
<accession>A0A5B7CM28</accession>
<gene>
    <name evidence="1" type="ORF">E2C01_002929</name>
</gene>
<dbReference type="AlphaFoldDB" id="A0A5B7CM28"/>
<sequence length="191" mass="21292">MLNRDFNLLLEILQVEGEGMLRATPHPPPDTCQPGRAGQPDTLTILTDACRNALFSSCRLFTRSLYVSSSALRTRFCCCKQSILFCHCSLVMGEGGMDGGCMVGPSVTEDESLSLALSAMFTLRPWLVPLLHKKKIRFEKGMKTITEEEFIRRKAFDYTVSESTLPSPPLTCDFLHNEGPSTDESQIRHVT</sequence>
<name>A0A5B7CM28_PORTR</name>
<evidence type="ECO:0000313" key="2">
    <source>
        <dbReference type="Proteomes" id="UP000324222"/>
    </source>
</evidence>
<dbReference type="EMBL" id="VSRR010000109">
    <property type="protein sequence ID" value="MPC10295.1"/>
    <property type="molecule type" value="Genomic_DNA"/>
</dbReference>
<dbReference type="Proteomes" id="UP000324222">
    <property type="component" value="Unassembled WGS sequence"/>
</dbReference>
<reference evidence="1 2" key="1">
    <citation type="submission" date="2019-05" db="EMBL/GenBank/DDBJ databases">
        <title>Another draft genome of Portunus trituberculatus and its Hox gene families provides insights of decapod evolution.</title>
        <authorList>
            <person name="Jeong J.-H."/>
            <person name="Song I."/>
            <person name="Kim S."/>
            <person name="Choi T."/>
            <person name="Kim D."/>
            <person name="Ryu S."/>
            <person name="Kim W."/>
        </authorList>
    </citation>
    <scope>NUCLEOTIDE SEQUENCE [LARGE SCALE GENOMIC DNA]</scope>
    <source>
        <tissue evidence="1">Muscle</tissue>
    </source>
</reference>
<keyword evidence="2" id="KW-1185">Reference proteome</keyword>